<gene>
    <name evidence="1" type="primary">ADE1</name>
    <name evidence="1" type="ORF">EV182_005734</name>
</gene>
<name>A0ACC1HTH0_9FUNG</name>
<feature type="non-terminal residue" evidence="1">
    <location>
        <position position="231"/>
    </location>
</feature>
<evidence type="ECO:0000313" key="2">
    <source>
        <dbReference type="Proteomes" id="UP001145114"/>
    </source>
</evidence>
<keyword evidence="2" id="KW-1185">Reference proteome</keyword>
<accession>A0ACC1HTH0</accession>
<dbReference type="Proteomes" id="UP001145114">
    <property type="component" value="Unassembled WGS sequence"/>
</dbReference>
<comment type="caution">
    <text evidence="1">The sequence shown here is derived from an EMBL/GenBank/DDBJ whole genome shotgun (WGS) entry which is preliminary data.</text>
</comment>
<evidence type="ECO:0000313" key="1">
    <source>
        <dbReference type="EMBL" id="KAJ1677644.1"/>
    </source>
</evidence>
<protein>
    <submittedName>
        <fullName evidence="1">Bifunctional purine biosynthetic protein ade1</fullName>
        <ecNumber evidence="1">6.3.2.6</ecNumber>
    </submittedName>
</protein>
<dbReference type="EMBL" id="JAMZIH010002135">
    <property type="protein sequence ID" value="KAJ1677644.1"/>
    <property type="molecule type" value="Genomic_DNA"/>
</dbReference>
<sequence>MEHALLESNCPDLELIARGKVRDLYRIDDNSLLFVATDRISAYDVKMKTSIPNKGRILTQMSIFWFKYLEDIVPNHIITADINEMPENVRQYRDQLEGRCLLVKKLKMLPIEAIVRGHLSGSGWKEYKQNGTVCGIPLPENLKESEKLPEPLYTPSTKAEDGNHDENIHPDKVKEMIDAELADHVAHLSKEIYIKAAELAEKKGIIIADTKLEFGVDKEGNVVLADEVLTP</sequence>
<keyword evidence="1" id="KW-0436">Ligase</keyword>
<reference evidence="1" key="1">
    <citation type="submission" date="2022-06" db="EMBL/GenBank/DDBJ databases">
        <title>Phylogenomic reconstructions and comparative analyses of Kickxellomycotina fungi.</title>
        <authorList>
            <person name="Reynolds N.K."/>
            <person name="Stajich J.E."/>
            <person name="Barry K."/>
            <person name="Grigoriev I.V."/>
            <person name="Crous P."/>
            <person name="Smith M.E."/>
        </authorList>
    </citation>
    <scope>NUCLEOTIDE SEQUENCE</scope>
    <source>
        <strain evidence="1">RSA 2271</strain>
    </source>
</reference>
<organism evidence="1 2">
    <name type="scientific">Spiromyces aspiralis</name>
    <dbReference type="NCBI Taxonomy" id="68401"/>
    <lineage>
        <taxon>Eukaryota</taxon>
        <taxon>Fungi</taxon>
        <taxon>Fungi incertae sedis</taxon>
        <taxon>Zoopagomycota</taxon>
        <taxon>Kickxellomycotina</taxon>
        <taxon>Kickxellomycetes</taxon>
        <taxon>Kickxellales</taxon>
        <taxon>Kickxellaceae</taxon>
        <taxon>Spiromyces</taxon>
    </lineage>
</organism>
<dbReference type="EC" id="6.3.2.6" evidence="1"/>
<proteinExistence type="predicted"/>